<evidence type="ECO:0000313" key="1">
    <source>
        <dbReference type="EMBL" id="TFV34829.1"/>
    </source>
</evidence>
<organism evidence="1 2">
    <name type="scientific">Bradyrhizobium frederickii</name>
    <dbReference type="NCBI Taxonomy" id="2560054"/>
    <lineage>
        <taxon>Bacteria</taxon>
        <taxon>Pseudomonadati</taxon>
        <taxon>Pseudomonadota</taxon>
        <taxon>Alphaproteobacteria</taxon>
        <taxon>Hyphomicrobiales</taxon>
        <taxon>Nitrobacteraceae</taxon>
        <taxon>Bradyrhizobium</taxon>
    </lineage>
</organism>
<dbReference type="EMBL" id="SPQU01000018">
    <property type="protein sequence ID" value="TFV34829.1"/>
    <property type="molecule type" value="Genomic_DNA"/>
</dbReference>
<dbReference type="Proteomes" id="UP000298225">
    <property type="component" value="Unassembled WGS sequence"/>
</dbReference>
<reference evidence="1 2" key="1">
    <citation type="submission" date="2019-03" db="EMBL/GenBank/DDBJ databases">
        <title>Bradyrhizobium strains diversity isolated from Chamaecrista fasciculata.</title>
        <authorList>
            <person name="Urquiaga M.C.O."/>
            <person name="Hungria M."/>
            <person name="Delamuta J.R.M."/>
        </authorList>
    </citation>
    <scope>NUCLEOTIDE SEQUENCE [LARGE SCALE GENOMIC DNA]</scope>
    <source>
        <strain evidence="1 2">CNPSo 3424</strain>
    </source>
</reference>
<dbReference type="AlphaFoldDB" id="A0A4Y9KWF2"/>
<dbReference type="RefSeq" id="WP_135171105.1">
    <property type="nucleotide sequence ID" value="NZ_SPQU01000018.1"/>
</dbReference>
<keyword evidence="2" id="KW-1185">Reference proteome</keyword>
<sequence>MKAYKRNQIEDAIAAGLGANDDKSRKNVDTRLKRLLDTDRALDVRPQSDQPELANYAFVTGDAPGKGGEVQFSEFESFALLIGLHMLNHRWPQRFVVESLRRIRPALQRQHKKIMRLDPAKLFDPDQIRLPAKPGTPALATSSPVFLLIWSDQRTAEEPAPSVEIFEDHSAAFKRGIEKPGRSTTWIELTRSAHVLSEQLAKTRPRKRGRS</sequence>
<proteinExistence type="predicted"/>
<name>A0A4Y9KWF2_9BRAD</name>
<comment type="caution">
    <text evidence="1">The sequence shown here is derived from an EMBL/GenBank/DDBJ whole genome shotgun (WGS) entry which is preliminary data.</text>
</comment>
<gene>
    <name evidence="1" type="ORF">E4K66_29845</name>
</gene>
<protein>
    <submittedName>
        <fullName evidence="1">Uncharacterized protein</fullName>
    </submittedName>
</protein>
<accession>A0A4Y9KWF2</accession>
<dbReference type="OrthoDB" id="8449144at2"/>
<evidence type="ECO:0000313" key="2">
    <source>
        <dbReference type="Proteomes" id="UP000298225"/>
    </source>
</evidence>